<sequence>MWEVRLQSNSIEVMRCLLEHSEVPSAKDIEPPHSLDQVKLFAEFGFDVKTEGHLLLEDVFDSRETFDWLLDQGADINRSDNSRITWGHELPPGEYDYSLGVLNNAAASGDIETFDYLVSRGANPLRSLALHHATRCQDAEKTKAMISHLLDKHNLDINASGGTLSLQKFILFIHGDDGAPLKCAVANQNMAAIEELLKNGADPNAIGDCLYSPWLPALKPLLEGGADSVGALFNAISENSNEAARICLECGADPVRAEELDQLKVEEAEKLAAKYGADEEDYKGMDDEMRTAKYGANEEDYKGMDDEMRKLLRDWK</sequence>
<evidence type="ECO:0000313" key="1">
    <source>
        <dbReference type="EMBL" id="KAI4862106.1"/>
    </source>
</evidence>
<reference evidence="1 2" key="1">
    <citation type="journal article" date="2022" name="New Phytol.">
        <title>Ecological generalism drives hyperdiversity of secondary metabolite gene clusters in xylarialean endophytes.</title>
        <authorList>
            <person name="Franco M.E.E."/>
            <person name="Wisecaver J.H."/>
            <person name="Arnold A.E."/>
            <person name="Ju Y.M."/>
            <person name="Slot J.C."/>
            <person name="Ahrendt S."/>
            <person name="Moore L.P."/>
            <person name="Eastman K.E."/>
            <person name="Scott K."/>
            <person name="Konkel Z."/>
            <person name="Mondo S.J."/>
            <person name="Kuo A."/>
            <person name="Hayes R.D."/>
            <person name="Haridas S."/>
            <person name="Andreopoulos B."/>
            <person name="Riley R."/>
            <person name="LaButti K."/>
            <person name="Pangilinan J."/>
            <person name="Lipzen A."/>
            <person name="Amirebrahimi M."/>
            <person name="Yan J."/>
            <person name="Adam C."/>
            <person name="Keymanesh K."/>
            <person name="Ng V."/>
            <person name="Louie K."/>
            <person name="Northen T."/>
            <person name="Drula E."/>
            <person name="Henrissat B."/>
            <person name="Hsieh H.M."/>
            <person name="Youens-Clark K."/>
            <person name="Lutzoni F."/>
            <person name="Miadlikowska J."/>
            <person name="Eastwood D.C."/>
            <person name="Hamelin R.C."/>
            <person name="Grigoriev I.V."/>
            <person name="U'Ren J.M."/>
        </authorList>
    </citation>
    <scope>NUCLEOTIDE SEQUENCE [LARGE SCALE GENOMIC DNA]</scope>
    <source>
        <strain evidence="1 2">CBS 119005</strain>
    </source>
</reference>
<proteinExistence type="predicted"/>
<dbReference type="Proteomes" id="UP001497700">
    <property type="component" value="Unassembled WGS sequence"/>
</dbReference>
<dbReference type="EMBL" id="MU393534">
    <property type="protein sequence ID" value="KAI4862106.1"/>
    <property type="molecule type" value="Genomic_DNA"/>
</dbReference>
<organism evidence="1 2">
    <name type="scientific">Hypoxylon rubiginosum</name>
    <dbReference type="NCBI Taxonomy" id="110542"/>
    <lineage>
        <taxon>Eukaryota</taxon>
        <taxon>Fungi</taxon>
        <taxon>Dikarya</taxon>
        <taxon>Ascomycota</taxon>
        <taxon>Pezizomycotina</taxon>
        <taxon>Sordariomycetes</taxon>
        <taxon>Xylariomycetidae</taxon>
        <taxon>Xylariales</taxon>
        <taxon>Hypoxylaceae</taxon>
        <taxon>Hypoxylon</taxon>
    </lineage>
</organism>
<protein>
    <submittedName>
        <fullName evidence="1">Uncharacterized protein</fullName>
    </submittedName>
</protein>
<evidence type="ECO:0000313" key="2">
    <source>
        <dbReference type="Proteomes" id="UP001497700"/>
    </source>
</evidence>
<gene>
    <name evidence="1" type="ORF">F4820DRAFT_451330</name>
</gene>
<comment type="caution">
    <text evidence="1">The sequence shown here is derived from an EMBL/GenBank/DDBJ whole genome shotgun (WGS) entry which is preliminary data.</text>
</comment>
<accession>A0ACB9YSM1</accession>
<keyword evidence="2" id="KW-1185">Reference proteome</keyword>
<name>A0ACB9YSM1_9PEZI</name>